<name>X1QXX7_9ZZZZ</name>
<evidence type="ECO:0000313" key="1">
    <source>
        <dbReference type="EMBL" id="GAI73128.1"/>
    </source>
</evidence>
<accession>X1QXX7</accession>
<protein>
    <submittedName>
        <fullName evidence="1">Uncharacterized protein</fullName>
    </submittedName>
</protein>
<comment type="caution">
    <text evidence="1">The sequence shown here is derived from an EMBL/GenBank/DDBJ whole genome shotgun (WGS) entry which is preliminary data.</text>
</comment>
<dbReference type="AlphaFoldDB" id="X1QXX7"/>
<gene>
    <name evidence="1" type="ORF">S12H4_21940</name>
</gene>
<dbReference type="EMBL" id="BARW01011360">
    <property type="protein sequence ID" value="GAI73128.1"/>
    <property type="molecule type" value="Genomic_DNA"/>
</dbReference>
<reference evidence="1" key="1">
    <citation type="journal article" date="2014" name="Front. Microbiol.">
        <title>High frequency of phylogenetically diverse reductive dehalogenase-homologous genes in deep subseafloor sedimentary metagenomes.</title>
        <authorList>
            <person name="Kawai M."/>
            <person name="Futagami T."/>
            <person name="Toyoda A."/>
            <person name="Takaki Y."/>
            <person name="Nishi S."/>
            <person name="Hori S."/>
            <person name="Arai W."/>
            <person name="Tsubouchi T."/>
            <person name="Morono Y."/>
            <person name="Uchiyama I."/>
            <person name="Ito T."/>
            <person name="Fujiyama A."/>
            <person name="Inagaki F."/>
            <person name="Takami H."/>
        </authorList>
    </citation>
    <scope>NUCLEOTIDE SEQUENCE</scope>
    <source>
        <strain evidence="1">Expedition CK06-06</strain>
    </source>
</reference>
<sequence>MSQEYEKHKVNKEKRKTNLIETENNIIQMDLEDIKELPINKNWKYSGLVNISFWIFGELSINLDSNGKINAFQILPETKNVLFEIPRGSHIQRTSETEFIIVKDLIN</sequence>
<organism evidence="1">
    <name type="scientific">marine sediment metagenome</name>
    <dbReference type="NCBI Taxonomy" id="412755"/>
    <lineage>
        <taxon>unclassified sequences</taxon>
        <taxon>metagenomes</taxon>
        <taxon>ecological metagenomes</taxon>
    </lineage>
</organism>
<proteinExistence type="predicted"/>